<dbReference type="PANTHER" id="PTHR12304">
    <property type="entry name" value="INOSINE-URIDINE PREFERRING NUCLEOSIDE HYDROLASE"/>
    <property type="match status" value="1"/>
</dbReference>
<dbReference type="InterPro" id="IPR023186">
    <property type="entry name" value="IUNH"/>
</dbReference>
<dbReference type="GO" id="GO:0006152">
    <property type="term" value="P:purine nucleoside catabolic process"/>
    <property type="evidence" value="ECO:0007669"/>
    <property type="project" value="TreeGrafter"/>
</dbReference>
<accession>A0A923I876</accession>
<sequence>MSMKKRRVVLDVDASSGGTAAVLLAASSGRFHLEGVTTVWGRKQPAEAAAQALMVGEMLKKEFPICPGCPGPLVREVYRQAPEREDGRKPAPLLSPFCTEKHAVDYLIRQCRASTEKLTILAMGPLTNLAAAIRIAPDLLENVREIVVATGGAGGTDSAFCPEGNVFQDPEAAKIVAESGARVIFLRRNMVRQTFLPEGYAAKCRALGSPAGEFFARILEGQALAYSGPRPRRQADIAPIQAALSFAYLVDPASLGKLEHISLDICLDRGAGRGAVLIGDPHFKLKKNVWMANEADADRVGEIVLEALREAPAGQ</sequence>
<dbReference type="SUPFAM" id="SSF53590">
    <property type="entry name" value="Nucleoside hydrolase"/>
    <property type="match status" value="1"/>
</dbReference>
<keyword evidence="2" id="KW-0326">Glycosidase</keyword>
<dbReference type="InterPro" id="IPR001910">
    <property type="entry name" value="Inosine/uridine_hydrolase_dom"/>
</dbReference>
<feature type="domain" description="Inosine/uridine-preferring nucleoside hydrolase" evidence="3">
    <location>
        <begin position="8"/>
        <end position="300"/>
    </location>
</feature>
<evidence type="ECO:0000256" key="1">
    <source>
        <dbReference type="ARBA" id="ARBA00022801"/>
    </source>
</evidence>
<evidence type="ECO:0000256" key="2">
    <source>
        <dbReference type="ARBA" id="ARBA00023295"/>
    </source>
</evidence>
<dbReference type="InterPro" id="IPR036452">
    <property type="entry name" value="Ribo_hydro-like"/>
</dbReference>
<dbReference type="GO" id="GO:0005829">
    <property type="term" value="C:cytosol"/>
    <property type="evidence" value="ECO:0007669"/>
    <property type="project" value="TreeGrafter"/>
</dbReference>
<dbReference type="GO" id="GO:0008477">
    <property type="term" value="F:purine nucleosidase activity"/>
    <property type="evidence" value="ECO:0007669"/>
    <property type="project" value="TreeGrafter"/>
</dbReference>
<evidence type="ECO:0000259" key="3">
    <source>
        <dbReference type="Pfam" id="PF01156"/>
    </source>
</evidence>
<organism evidence="4 5">
    <name type="scientific">Anaerofilum hominis</name>
    <dbReference type="NCBI Taxonomy" id="2763016"/>
    <lineage>
        <taxon>Bacteria</taxon>
        <taxon>Bacillati</taxon>
        <taxon>Bacillota</taxon>
        <taxon>Clostridia</taxon>
        <taxon>Eubacteriales</taxon>
        <taxon>Oscillospiraceae</taxon>
        <taxon>Anaerofilum</taxon>
    </lineage>
</organism>
<keyword evidence="1 4" id="KW-0378">Hydrolase</keyword>
<proteinExistence type="predicted"/>
<protein>
    <submittedName>
        <fullName evidence="4">Nucleoside hydrolase</fullName>
    </submittedName>
</protein>
<dbReference type="Proteomes" id="UP000659630">
    <property type="component" value="Unassembled WGS sequence"/>
</dbReference>
<evidence type="ECO:0000313" key="5">
    <source>
        <dbReference type="Proteomes" id="UP000659630"/>
    </source>
</evidence>
<dbReference type="Gene3D" id="3.90.245.10">
    <property type="entry name" value="Ribonucleoside hydrolase-like"/>
    <property type="match status" value="1"/>
</dbReference>
<name>A0A923I876_9FIRM</name>
<evidence type="ECO:0000313" key="4">
    <source>
        <dbReference type="EMBL" id="MBC5580601.1"/>
    </source>
</evidence>
<keyword evidence="5" id="KW-1185">Reference proteome</keyword>
<gene>
    <name evidence="4" type="ORF">H8S23_03695</name>
</gene>
<dbReference type="Pfam" id="PF01156">
    <property type="entry name" value="IU_nuc_hydro"/>
    <property type="match status" value="1"/>
</dbReference>
<comment type="caution">
    <text evidence="4">The sequence shown here is derived from an EMBL/GenBank/DDBJ whole genome shotgun (WGS) entry which is preliminary data.</text>
</comment>
<reference evidence="4" key="1">
    <citation type="submission" date="2020-08" db="EMBL/GenBank/DDBJ databases">
        <title>Genome public.</title>
        <authorList>
            <person name="Liu C."/>
            <person name="Sun Q."/>
        </authorList>
    </citation>
    <scope>NUCLEOTIDE SEQUENCE</scope>
    <source>
        <strain evidence="4">BX8</strain>
    </source>
</reference>
<dbReference type="AlphaFoldDB" id="A0A923I876"/>
<dbReference type="EMBL" id="JACONZ010000001">
    <property type="protein sequence ID" value="MBC5580601.1"/>
    <property type="molecule type" value="Genomic_DNA"/>
</dbReference>
<dbReference type="RefSeq" id="WP_186886941.1">
    <property type="nucleotide sequence ID" value="NZ_JACONZ010000001.1"/>
</dbReference>
<dbReference type="PANTHER" id="PTHR12304:SF4">
    <property type="entry name" value="URIDINE NUCLEOSIDASE"/>
    <property type="match status" value="1"/>
</dbReference>